<keyword evidence="8" id="KW-0675">Receptor</keyword>
<name>A0ABY3NBN1_ELIMR</name>
<dbReference type="Pfam" id="PF00593">
    <property type="entry name" value="TonB_dep_Rec_b-barrel"/>
    <property type="match status" value="1"/>
</dbReference>
<feature type="domain" description="TonB-dependent receptor plug" evidence="7">
    <location>
        <begin position="144"/>
        <end position="249"/>
    </location>
</feature>
<evidence type="ECO:0000256" key="1">
    <source>
        <dbReference type="ARBA" id="ARBA00004442"/>
    </source>
</evidence>
<dbReference type="PANTHER" id="PTHR40980:SF4">
    <property type="entry name" value="TONB-DEPENDENT RECEPTOR-LIKE BETA-BARREL DOMAIN-CONTAINING PROTEIN"/>
    <property type="match status" value="1"/>
</dbReference>
<dbReference type="Proteomes" id="UP000324513">
    <property type="component" value="Unassembled WGS sequence"/>
</dbReference>
<feature type="domain" description="TonB-dependent receptor-like beta-barrel" evidence="6">
    <location>
        <begin position="477"/>
        <end position="926"/>
    </location>
</feature>
<dbReference type="InterPro" id="IPR010104">
    <property type="entry name" value="TonB_rcpt_bac"/>
</dbReference>
<dbReference type="EMBL" id="VNHK01000017">
    <property type="protein sequence ID" value="TYO84925.1"/>
    <property type="molecule type" value="Genomic_DNA"/>
</dbReference>
<dbReference type="InterPro" id="IPR037066">
    <property type="entry name" value="Plug_dom_sf"/>
</dbReference>
<evidence type="ECO:0000313" key="9">
    <source>
        <dbReference type="Proteomes" id="UP000324513"/>
    </source>
</evidence>
<dbReference type="InterPro" id="IPR036942">
    <property type="entry name" value="Beta-barrel_TonB_sf"/>
</dbReference>
<keyword evidence="4" id="KW-0798">TonB box</keyword>
<accession>A0ABY3NBN1</accession>
<dbReference type="Pfam" id="PF07715">
    <property type="entry name" value="Plug"/>
    <property type="match status" value="1"/>
</dbReference>
<protein>
    <submittedName>
        <fullName evidence="8">TonB-dependent receptor</fullName>
    </submittedName>
</protein>
<dbReference type="Gene3D" id="2.40.170.20">
    <property type="entry name" value="TonB-dependent receptor, beta-barrel domain"/>
    <property type="match status" value="1"/>
</dbReference>
<dbReference type="NCBIfam" id="TIGR01782">
    <property type="entry name" value="TonB-Xanth-Caul"/>
    <property type="match status" value="1"/>
</dbReference>
<dbReference type="InterPro" id="IPR008969">
    <property type="entry name" value="CarboxyPept-like_regulatory"/>
</dbReference>
<evidence type="ECO:0000256" key="5">
    <source>
        <dbReference type="SAM" id="SignalP"/>
    </source>
</evidence>
<evidence type="ECO:0000256" key="4">
    <source>
        <dbReference type="RuleBase" id="RU003357"/>
    </source>
</evidence>
<comment type="subcellular location">
    <subcellularLocation>
        <location evidence="1 4">Cell outer membrane</location>
    </subcellularLocation>
</comment>
<feature type="chain" id="PRO_5046367736" evidence="5">
    <location>
        <begin position="36"/>
        <end position="959"/>
    </location>
</feature>
<keyword evidence="3" id="KW-0998">Cell outer membrane</keyword>
<evidence type="ECO:0000259" key="7">
    <source>
        <dbReference type="Pfam" id="PF07715"/>
    </source>
</evidence>
<dbReference type="SUPFAM" id="SSF56935">
    <property type="entry name" value="Porins"/>
    <property type="match status" value="1"/>
</dbReference>
<dbReference type="SUPFAM" id="SSF49464">
    <property type="entry name" value="Carboxypeptidase regulatory domain-like"/>
    <property type="match status" value="1"/>
</dbReference>
<dbReference type="Pfam" id="PF13715">
    <property type="entry name" value="CarbopepD_reg_2"/>
    <property type="match status" value="1"/>
</dbReference>
<dbReference type="Gene3D" id="2.170.130.10">
    <property type="entry name" value="TonB-dependent receptor, plug domain"/>
    <property type="match status" value="1"/>
</dbReference>
<dbReference type="Gene3D" id="2.60.40.1120">
    <property type="entry name" value="Carboxypeptidase-like, regulatory domain"/>
    <property type="match status" value="1"/>
</dbReference>
<keyword evidence="5" id="KW-0732">Signal</keyword>
<evidence type="ECO:0000313" key="8">
    <source>
        <dbReference type="EMBL" id="TYO84925.1"/>
    </source>
</evidence>
<dbReference type="InterPro" id="IPR012910">
    <property type="entry name" value="Plug_dom"/>
</dbReference>
<comment type="similarity">
    <text evidence="4">Belongs to the TonB-dependent receptor family.</text>
</comment>
<keyword evidence="9" id="KW-1185">Reference proteome</keyword>
<organism evidence="8 9">
    <name type="scientific">Elizabethkingia miricola</name>
    <name type="common">Chryseobacterium miricola</name>
    <dbReference type="NCBI Taxonomy" id="172045"/>
    <lineage>
        <taxon>Bacteria</taxon>
        <taxon>Pseudomonadati</taxon>
        <taxon>Bacteroidota</taxon>
        <taxon>Flavobacteriia</taxon>
        <taxon>Flavobacteriales</taxon>
        <taxon>Weeksellaceae</taxon>
        <taxon>Elizabethkingia</taxon>
    </lineage>
</organism>
<dbReference type="PANTHER" id="PTHR40980">
    <property type="entry name" value="PLUG DOMAIN-CONTAINING PROTEIN"/>
    <property type="match status" value="1"/>
</dbReference>
<gene>
    <name evidence="8" type="ORF">LX74_03730</name>
</gene>
<feature type="signal peptide" evidence="5">
    <location>
        <begin position="1"/>
        <end position="35"/>
    </location>
</feature>
<proteinExistence type="inferred from homology"/>
<evidence type="ECO:0000256" key="2">
    <source>
        <dbReference type="ARBA" id="ARBA00023136"/>
    </source>
</evidence>
<dbReference type="InterPro" id="IPR000531">
    <property type="entry name" value="Beta-barrel_TonB"/>
</dbReference>
<evidence type="ECO:0000259" key="6">
    <source>
        <dbReference type="Pfam" id="PF00593"/>
    </source>
</evidence>
<evidence type="ECO:0000256" key="3">
    <source>
        <dbReference type="ARBA" id="ARBA00023237"/>
    </source>
</evidence>
<comment type="caution">
    <text evidence="8">The sequence shown here is derived from an EMBL/GenBank/DDBJ whole genome shotgun (WGS) entry which is preliminary data.</text>
</comment>
<sequence length="959" mass="107449">MGWTDIFVQNFTKMTRKRLLITKAAFFFLGSFAFAQTSVSGTVTDNEGNLPNALVYIENRQERITSNIDGSFILNNIPDGSYKLIIEYKGYDNLSVPFTISGTTPVSLGLIKLGGTKVKENNIQGVVVTSVYKASQARAITMKKNSNTITEVLSADAIGKLPDRNAADAVQRMQGVSIERDMGEGRFVAVRGTPIQWTASTLNGNRMPSASGDNANRGIQMDIFPSELIQNVRLSKALTPDLDGDAIGGHIDFITKTSPNKEVLAVSAASGYVNMAKSPTYNASVVYGNKITNKLKFITSAVIWERSTAIDQMRNIFNYGLADKTASYSVNQLQLRDYLANRRTLGFNMGMDYEIDSRNKLYIRGLYSQYKDGQSVRETYFNFDNKNVTLQARHADYLTDLYSMELGGSHQAGQRMEITWSLSKARSEFRFDSPNNLEKSERGYPIVNFIQPMTYGNLSADGRKYMAMDAPDGIGDTGDYTLPHQQKPIAADQLRLNQVILSQNHNSETDLRGQADVKYKVSDNFELKFGTKYANKEKVVDASVLVWMPKSSLGIPGSPVTYMNQLEREGFPYKGGFMNPLGNPYNAVIIDQITNGQIDSMYDAATQNRLGLMQVSKKDSNSNLTSSYRGTENVWGTYIMGTWKITDNFQLLGGVRNEYNDITFWGKKVVADKAEDIKDSKTYNVVLPMVNVKWNLSKDRILRAAYTRSFARPDFNDLNPGTIINDITNTVNQGNTKLEPTFSNNFDLMFENYFGKLDLVTAGVFYKDITNLIYKDQSIVDVGGRPYTFTSPKNLEGASLFGFEAGISKRFEGLPGFLKNLGFEGNYTYITSKMRMPVYENGKQTGTMTATIPNQAKHIFNAILFYETSKFMLRFAGNYKGNYVSEVRAAAGPDHYQYFDKNFTVDASASYSINKNIRLFIELNNIFNEPNRYYMGVKSRVENISYSGIRGQMGINFNF</sequence>
<keyword evidence="2 4" id="KW-0472">Membrane</keyword>
<reference evidence="8 9" key="1">
    <citation type="submission" date="2019-07" db="EMBL/GenBank/DDBJ databases">
        <title>Genomic Encyclopedia of Archaeal and Bacterial Type Strains, Phase II (KMG-II): from individual species to whole genera.</title>
        <authorList>
            <person name="Goeker M."/>
        </authorList>
    </citation>
    <scope>NUCLEOTIDE SEQUENCE [LARGE SCALE GENOMIC DNA]</scope>
    <source>
        <strain evidence="8 9">DSM 14571</strain>
    </source>
</reference>